<feature type="domain" description="Methyltransferase type 11" evidence="2">
    <location>
        <begin position="40"/>
        <end position="138"/>
    </location>
</feature>
<dbReference type="PANTHER" id="PTHR44068:SF11">
    <property type="entry name" value="GERANYL DIPHOSPHATE 2-C-METHYLTRANSFERASE"/>
    <property type="match status" value="1"/>
</dbReference>
<dbReference type="CDD" id="cd02440">
    <property type="entry name" value="AdoMet_MTases"/>
    <property type="match status" value="1"/>
</dbReference>
<gene>
    <name evidence="3" type="ORF">ENV54_07755</name>
</gene>
<dbReference type="Gene3D" id="3.40.50.150">
    <property type="entry name" value="Vaccinia Virus protein VP39"/>
    <property type="match status" value="1"/>
</dbReference>
<organism evidence="3">
    <name type="scientific">Desulfomonile tiedjei</name>
    <dbReference type="NCBI Taxonomy" id="2358"/>
    <lineage>
        <taxon>Bacteria</taxon>
        <taxon>Pseudomonadati</taxon>
        <taxon>Thermodesulfobacteriota</taxon>
        <taxon>Desulfomonilia</taxon>
        <taxon>Desulfomonilales</taxon>
        <taxon>Desulfomonilaceae</taxon>
        <taxon>Desulfomonile</taxon>
    </lineage>
</organism>
<protein>
    <submittedName>
        <fullName evidence="3">Class I SAM-dependent methyltransferase</fullName>
    </submittedName>
</protein>
<sequence>MLMNWPERLWIHSPVRRFVQALEVKTWLSLCGRRKVHLALEIGCGAGRGAQMVARMMGYETIVAFDLEERLVRKSIRNRPRALAERLEFFVGDAQDLPFPDVCFDAVINFGIIHHVIDWRRCIRELGRVTKRGGLFCFEEIFPALYANALLGRMLRHPTQDRFDEKAFLEELRRNDFRLLPQVRTGSKYRIIGVAEKIPE</sequence>
<name>A0A7C4EWX3_9BACT</name>
<dbReference type="PANTHER" id="PTHR44068">
    <property type="entry name" value="ZGC:194242"/>
    <property type="match status" value="1"/>
</dbReference>
<evidence type="ECO:0000256" key="1">
    <source>
        <dbReference type="ARBA" id="ARBA00022679"/>
    </source>
</evidence>
<keyword evidence="1 3" id="KW-0808">Transferase</keyword>
<dbReference type="InterPro" id="IPR013216">
    <property type="entry name" value="Methyltransf_11"/>
</dbReference>
<accession>A0A7C4EWX3</accession>
<dbReference type="AlphaFoldDB" id="A0A7C4EWX3"/>
<keyword evidence="3" id="KW-0489">Methyltransferase</keyword>
<reference evidence="3" key="1">
    <citation type="journal article" date="2020" name="mSystems">
        <title>Genome- and Community-Level Interaction Insights into Carbon Utilization and Element Cycling Functions of Hydrothermarchaeota in Hydrothermal Sediment.</title>
        <authorList>
            <person name="Zhou Z."/>
            <person name="Liu Y."/>
            <person name="Xu W."/>
            <person name="Pan J."/>
            <person name="Luo Z.H."/>
            <person name="Li M."/>
        </authorList>
    </citation>
    <scope>NUCLEOTIDE SEQUENCE [LARGE SCALE GENOMIC DNA]</scope>
    <source>
        <strain evidence="3">SpSt-769</strain>
    </source>
</reference>
<proteinExistence type="predicted"/>
<dbReference type="SUPFAM" id="SSF53335">
    <property type="entry name" value="S-adenosyl-L-methionine-dependent methyltransferases"/>
    <property type="match status" value="1"/>
</dbReference>
<dbReference type="EMBL" id="DTGT01000242">
    <property type="protein sequence ID" value="HGH61176.1"/>
    <property type="molecule type" value="Genomic_DNA"/>
</dbReference>
<dbReference type="GO" id="GO:0032259">
    <property type="term" value="P:methylation"/>
    <property type="evidence" value="ECO:0007669"/>
    <property type="project" value="UniProtKB-KW"/>
</dbReference>
<comment type="caution">
    <text evidence="3">The sequence shown here is derived from an EMBL/GenBank/DDBJ whole genome shotgun (WGS) entry which is preliminary data.</text>
</comment>
<dbReference type="InterPro" id="IPR050447">
    <property type="entry name" value="Erg6_SMT_methyltransf"/>
</dbReference>
<dbReference type="InterPro" id="IPR029063">
    <property type="entry name" value="SAM-dependent_MTases_sf"/>
</dbReference>
<evidence type="ECO:0000313" key="3">
    <source>
        <dbReference type="EMBL" id="HGH61176.1"/>
    </source>
</evidence>
<dbReference type="GO" id="GO:0008757">
    <property type="term" value="F:S-adenosylmethionine-dependent methyltransferase activity"/>
    <property type="evidence" value="ECO:0007669"/>
    <property type="project" value="InterPro"/>
</dbReference>
<dbReference type="Pfam" id="PF08241">
    <property type="entry name" value="Methyltransf_11"/>
    <property type="match status" value="1"/>
</dbReference>
<evidence type="ECO:0000259" key="2">
    <source>
        <dbReference type="Pfam" id="PF08241"/>
    </source>
</evidence>